<dbReference type="Proteomes" id="UP001523550">
    <property type="component" value="Unassembled WGS sequence"/>
</dbReference>
<protein>
    <submittedName>
        <fullName evidence="2">Uncharacterized protein</fullName>
    </submittedName>
</protein>
<organism evidence="2 3">
    <name type="scientific">Natronospira proteinivora</name>
    <dbReference type="NCBI Taxonomy" id="1807133"/>
    <lineage>
        <taxon>Bacteria</taxon>
        <taxon>Pseudomonadati</taxon>
        <taxon>Pseudomonadota</taxon>
        <taxon>Gammaproteobacteria</taxon>
        <taxon>Natronospirales</taxon>
        <taxon>Natronospiraceae</taxon>
        <taxon>Natronospira</taxon>
    </lineage>
</organism>
<dbReference type="EMBL" id="JALJYF010000002">
    <property type="protein sequence ID" value="MCP1728018.1"/>
    <property type="molecule type" value="Genomic_DNA"/>
</dbReference>
<evidence type="ECO:0000313" key="2">
    <source>
        <dbReference type="EMBL" id="MCP1728018.1"/>
    </source>
</evidence>
<feature type="signal peptide" evidence="1">
    <location>
        <begin position="1"/>
        <end position="22"/>
    </location>
</feature>
<keyword evidence="3" id="KW-1185">Reference proteome</keyword>
<evidence type="ECO:0000256" key="1">
    <source>
        <dbReference type="SAM" id="SignalP"/>
    </source>
</evidence>
<proteinExistence type="predicted"/>
<reference evidence="2 3" key="1">
    <citation type="submission" date="2022-03" db="EMBL/GenBank/DDBJ databases">
        <title>Genomic Encyclopedia of Type Strains, Phase III (KMG-III): the genomes of soil and plant-associated and newly described type strains.</title>
        <authorList>
            <person name="Whitman W."/>
        </authorList>
    </citation>
    <scope>NUCLEOTIDE SEQUENCE [LARGE SCALE GENOMIC DNA]</scope>
    <source>
        <strain evidence="2 3">BSker1</strain>
    </source>
</reference>
<keyword evidence="1" id="KW-0732">Signal</keyword>
<name>A0ABT1GCL5_9GAMM</name>
<comment type="caution">
    <text evidence="2">The sequence shown here is derived from an EMBL/GenBank/DDBJ whole genome shotgun (WGS) entry which is preliminary data.</text>
</comment>
<sequence length="227" mass="25397">MQVILKLLGVLLCLALVETAMARDWDGDWSLRYEARLSSETLHPTVAGEDRQLEQQIAGLHFQEVVAGGIYGGLSAGFPSIRWQQPGRDDSPRMGGWQLGLSLGGRHPHNSELAMVWEASYGWIQVSGDLAEDESLSLDLRETSSRVGLDWQRDAWAITVGVTRRHWDGEERIDGDSRGPSRNLSWRPDDHAFIETRLRINDSGWLSLGLTNTGEDRRITLGFGRGY</sequence>
<feature type="chain" id="PRO_5045956344" evidence="1">
    <location>
        <begin position="23"/>
        <end position="227"/>
    </location>
</feature>
<gene>
    <name evidence="2" type="ORF">J2T60_002018</name>
</gene>
<dbReference type="RefSeq" id="WP_253449311.1">
    <property type="nucleotide sequence ID" value="NZ_JALJYF010000002.1"/>
</dbReference>
<accession>A0ABT1GCL5</accession>
<evidence type="ECO:0000313" key="3">
    <source>
        <dbReference type="Proteomes" id="UP001523550"/>
    </source>
</evidence>